<feature type="compositionally biased region" description="Polar residues" evidence="1">
    <location>
        <begin position="70"/>
        <end position="90"/>
    </location>
</feature>
<dbReference type="EMBL" id="AJIL01000101">
    <property type="protein sequence ID" value="KNE95183.1"/>
    <property type="molecule type" value="Genomic_DNA"/>
</dbReference>
<proteinExistence type="predicted"/>
<reference evidence="3" key="1">
    <citation type="submission" date="2014-03" db="EMBL/GenBank/DDBJ databases">
        <title>The Genome Sequence of Puccinia striiformis f. sp. tritici PST-78.</title>
        <authorList>
            <consortium name="The Broad Institute Genome Sequencing Platform"/>
            <person name="Cuomo C."/>
            <person name="Hulbert S."/>
            <person name="Chen X."/>
            <person name="Walker B."/>
            <person name="Young S.K."/>
            <person name="Zeng Q."/>
            <person name="Gargeya S."/>
            <person name="Fitzgerald M."/>
            <person name="Haas B."/>
            <person name="Abouelleil A."/>
            <person name="Alvarado L."/>
            <person name="Arachchi H.M."/>
            <person name="Berlin A.M."/>
            <person name="Chapman S.B."/>
            <person name="Goldberg J."/>
            <person name="Griggs A."/>
            <person name="Gujja S."/>
            <person name="Hansen M."/>
            <person name="Howarth C."/>
            <person name="Imamovic A."/>
            <person name="Larimer J."/>
            <person name="McCowan C."/>
            <person name="Montmayeur A."/>
            <person name="Murphy C."/>
            <person name="Neiman D."/>
            <person name="Pearson M."/>
            <person name="Priest M."/>
            <person name="Roberts A."/>
            <person name="Saif S."/>
            <person name="Shea T."/>
            <person name="Sisk P."/>
            <person name="Sykes S."/>
            <person name="Wortman J."/>
            <person name="Nusbaum C."/>
            <person name="Birren B."/>
        </authorList>
    </citation>
    <scope>NUCLEOTIDE SEQUENCE [LARGE SCALE GENOMIC DNA]</scope>
    <source>
        <strain evidence="3">race PST-78</strain>
    </source>
</reference>
<gene>
    <name evidence="2" type="ORF">PSTG_11449</name>
</gene>
<organism evidence="2 3">
    <name type="scientific">Puccinia striiformis f. sp. tritici PST-78</name>
    <dbReference type="NCBI Taxonomy" id="1165861"/>
    <lineage>
        <taxon>Eukaryota</taxon>
        <taxon>Fungi</taxon>
        <taxon>Dikarya</taxon>
        <taxon>Basidiomycota</taxon>
        <taxon>Pucciniomycotina</taxon>
        <taxon>Pucciniomycetes</taxon>
        <taxon>Pucciniales</taxon>
        <taxon>Pucciniaceae</taxon>
        <taxon>Puccinia</taxon>
    </lineage>
</organism>
<name>A0A0L0V7D6_9BASI</name>
<evidence type="ECO:0000256" key="1">
    <source>
        <dbReference type="SAM" id="MobiDB-lite"/>
    </source>
</evidence>
<accession>A0A0L0V7D6</accession>
<evidence type="ECO:0000313" key="2">
    <source>
        <dbReference type="EMBL" id="KNE95183.1"/>
    </source>
</evidence>
<dbReference type="AlphaFoldDB" id="A0A0L0V7D6"/>
<keyword evidence="3" id="KW-1185">Reference proteome</keyword>
<feature type="region of interest" description="Disordered" evidence="1">
    <location>
        <begin position="1"/>
        <end position="106"/>
    </location>
</feature>
<feature type="compositionally biased region" description="Polar residues" evidence="1">
    <location>
        <begin position="1"/>
        <end position="62"/>
    </location>
</feature>
<comment type="caution">
    <text evidence="2">The sequence shown here is derived from an EMBL/GenBank/DDBJ whole genome shotgun (WGS) entry which is preliminary data.</text>
</comment>
<protein>
    <submittedName>
        <fullName evidence="2">Uncharacterized protein</fullName>
    </submittedName>
</protein>
<evidence type="ECO:0000313" key="3">
    <source>
        <dbReference type="Proteomes" id="UP000054564"/>
    </source>
</evidence>
<sequence>MLNLQSISDLLKNTNTRSEQQTADDTTPNQSLNLFVPNSQATSTEQLGETPTTQPNNPTKSNPPRKTRQTRPATKQGTQPNLNEPTNLEQGTPIPTKDVEAALDLE</sequence>
<dbReference type="Proteomes" id="UP000054564">
    <property type="component" value="Unassembled WGS sequence"/>
</dbReference>